<reference evidence="1" key="1">
    <citation type="journal article" date="2014" name="Int. J. Syst. Evol. Microbiol.">
        <title>Complete genome sequence of Corynebacterium casei LMG S-19264T (=DSM 44701T), isolated from a smear-ripened cheese.</title>
        <authorList>
            <consortium name="US DOE Joint Genome Institute (JGI-PGF)"/>
            <person name="Walter F."/>
            <person name="Albersmeier A."/>
            <person name="Kalinowski J."/>
            <person name="Ruckert C."/>
        </authorList>
    </citation>
    <scope>NUCLEOTIDE SEQUENCE</scope>
    <source>
        <strain evidence="1">JCM 4654</strain>
    </source>
</reference>
<protein>
    <submittedName>
        <fullName evidence="1">Uncharacterized protein</fullName>
    </submittedName>
</protein>
<evidence type="ECO:0000313" key="2">
    <source>
        <dbReference type="Proteomes" id="UP000608955"/>
    </source>
</evidence>
<gene>
    <name evidence="1" type="ORF">GCM10010508_35000</name>
</gene>
<dbReference type="EMBL" id="BMVF01000008">
    <property type="protein sequence ID" value="GHD90406.1"/>
    <property type="molecule type" value="Genomic_DNA"/>
</dbReference>
<proteinExistence type="predicted"/>
<sequence>MEGTAAEQERSLAMSGLQGFETVCAGFAAVRSVKFCARTAHSTVTEKYDGGAAHTACGRHWEAA</sequence>
<organism evidence="1 2">
    <name type="scientific">Streptomyces naganishii JCM 4654</name>
    <dbReference type="NCBI Taxonomy" id="1306179"/>
    <lineage>
        <taxon>Bacteria</taxon>
        <taxon>Bacillati</taxon>
        <taxon>Actinomycetota</taxon>
        <taxon>Actinomycetes</taxon>
        <taxon>Kitasatosporales</taxon>
        <taxon>Streptomycetaceae</taxon>
        <taxon>Streptomyces</taxon>
    </lineage>
</organism>
<evidence type="ECO:0000313" key="1">
    <source>
        <dbReference type="EMBL" id="GHD90406.1"/>
    </source>
</evidence>
<comment type="caution">
    <text evidence="1">The sequence shown here is derived from an EMBL/GenBank/DDBJ whole genome shotgun (WGS) entry which is preliminary data.</text>
</comment>
<keyword evidence="2" id="KW-1185">Reference proteome</keyword>
<accession>A0A918Y5C1</accession>
<dbReference type="Proteomes" id="UP000608955">
    <property type="component" value="Unassembled WGS sequence"/>
</dbReference>
<name>A0A918Y5C1_9ACTN</name>
<dbReference type="AlphaFoldDB" id="A0A918Y5C1"/>
<reference evidence="1" key="2">
    <citation type="submission" date="2020-09" db="EMBL/GenBank/DDBJ databases">
        <authorList>
            <person name="Sun Q."/>
            <person name="Ohkuma M."/>
        </authorList>
    </citation>
    <scope>NUCLEOTIDE SEQUENCE</scope>
    <source>
        <strain evidence="1">JCM 4654</strain>
    </source>
</reference>